<name>A0A1B8Q8P6_9GAMM</name>
<comment type="caution">
    <text evidence="2">The sequence shown here is derived from an EMBL/GenBank/DDBJ whole genome shotgun (WGS) entry which is preliminary data.</text>
</comment>
<evidence type="ECO:0000313" key="3">
    <source>
        <dbReference type="Proteomes" id="UP000092508"/>
    </source>
</evidence>
<dbReference type="EMBL" id="LZMZ01000053">
    <property type="protein sequence ID" value="OBX73114.1"/>
    <property type="molecule type" value="Genomic_DNA"/>
</dbReference>
<proteinExistence type="predicted"/>
<sequence>MESSKIRGVRKSWSKQMIKYKQSDIFIMLCIVIFLGFYSASMTLRGLDFRKDSFFGESMGDIPFKYNNSRDFAITQSIVIKNSDIVHSVYLFKFYGFFYKKELIFKFIENDSSVSYSSQQANSWLNWNGNYQLDIKIKSVKKIYVKKDKIHNIKINYLYL</sequence>
<evidence type="ECO:0000256" key="1">
    <source>
        <dbReference type="SAM" id="Phobius"/>
    </source>
</evidence>
<accession>A0A1B8Q8P6</accession>
<gene>
    <name evidence="2" type="ORF">A9308_01360</name>
</gene>
<reference evidence="2 3" key="1">
    <citation type="submission" date="2016-06" db="EMBL/GenBank/DDBJ databases">
        <title>Draft genome of Moraxella atlantae CCUG 66109.</title>
        <authorList>
            <person name="Salva-Serra F."/>
            <person name="Engstrom-Jakobsson H."/>
            <person name="Thorell K."/>
            <person name="Gonzales-Siles L."/>
            <person name="Karlsson R."/>
            <person name="Boulund F."/>
            <person name="Engstrand L."/>
            <person name="Kristiansson E."/>
            <person name="Moore E."/>
        </authorList>
    </citation>
    <scope>NUCLEOTIDE SEQUENCE [LARGE SCALE GENOMIC DNA]</scope>
    <source>
        <strain evidence="2 3">CCUG 66109</strain>
    </source>
</reference>
<keyword evidence="1" id="KW-0472">Membrane</keyword>
<organism evidence="2 3">
    <name type="scientific">Faucicola atlantae</name>
    <dbReference type="NCBI Taxonomy" id="34059"/>
    <lineage>
        <taxon>Bacteria</taxon>
        <taxon>Pseudomonadati</taxon>
        <taxon>Pseudomonadota</taxon>
        <taxon>Gammaproteobacteria</taxon>
        <taxon>Moraxellales</taxon>
        <taxon>Moraxellaceae</taxon>
        <taxon>Faucicola</taxon>
    </lineage>
</organism>
<protein>
    <submittedName>
        <fullName evidence="2">Uncharacterized protein</fullName>
    </submittedName>
</protein>
<dbReference type="Proteomes" id="UP000092508">
    <property type="component" value="Unassembled WGS sequence"/>
</dbReference>
<dbReference type="AlphaFoldDB" id="A0A1B8Q8P6"/>
<feature type="transmembrane region" description="Helical" evidence="1">
    <location>
        <begin position="25"/>
        <end position="44"/>
    </location>
</feature>
<keyword evidence="1" id="KW-0812">Transmembrane</keyword>
<keyword evidence="1" id="KW-1133">Transmembrane helix</keyword>
<evidence type="ECO:0000313" key="2">
    <source>
        <dbReference type="EMBL" id="OBX73114.1"/>
    </source>
</evidence>